<name>A0A9P6CUX6_9AGAR</name>
<evidence type="ECO:0000256" key="1">
    <source>
        <dbReference type="SAM" id="MobiDB-lite"/>
    </source>
</evidence>
<evidence type="ECO:0000259" key="2">
    <source>
        <dbReference type="Pfam" id="PF25459"/>
    </source>
</evidence>
<dbReference type="AlphaFoldDB" id="A0A9P6CUX6"/>
<evidence type="ECO:0000313" key="4">
    <source>
        <dbReference type="Proteomes" id="UP000807469"/>
    </source>
</evidence>
<feature type="region of interest" description="Disordered" evidence="1">
    <location>
        <begin position="31"/>
        <end position="99"/>
    </location>
</feature>
<organism evidence="3 4">
    <name type="scientific">Pholiota conissans</name>
    <dbReference type="NCBI Taxonomy" id="109636"/>
    <lineage>
        <taxon>Eukaryota</taxon>
        <taxon>Fungi</taxon>
        <taxon>Dikarya</taxon>
        <taxon>Basidiomycota</taxon>
        <taxon>Agaricomycotina</taxon>
        <taxon>Agaricomycetes</taxon>
        <taxon>Agaricomycetidae</taxon>
        <taxon>Agaricales</taxon>
        <taxon>Agaricineae</taxon>
        <taxon>Strophariaceae</taxon>
        <taxon>Pholiota</taxon>
    </lineage>
</organism>
<feature type="domain" description="BBC1/AIM3 cysteine proteinase-fold" evidence="2">
    <location>
        <begin position="268"/>
        <end position="467"/>
    </location>
</feature>
<dbReference type="InterPro" id="IPR057402">
    <property type="entry name" value="AIM3_BBC1_C"/>
</dbReference>
<evidence type="ECO:0000313" key="3">
    <source>
        <dbReference type="EMBL" id="KAF9474280.1"/>
    </source>
</evidence>
<dbReference type="Proteomes" id="UP000807469">
    <property type="component" value="Unassembled WGS sequence"/>
</dbReference>
<comment type="caution">
    <text evidence="3">The sequence shown here is derived from an EMBL/GenBank/DDBJ whole genome shotgun (WGS) entry which is preliminary data.</text>
</comment>
<proteinExistence type="predicted"/>
<protein>
    <recommendedName>
        <fullName evidence="2">BBC1/AIM3 cysteine proteinase-fold domain-containing protein</fullName>
    </recommendedName>
</protein>
<dbReference type="OrthoDB" id="3357271at2759"/>
<dbReference type="EMBL" id="MU155387">
    <property type="protein sequence ID" value="KAF9474280.1"/>
    <property type="molecule type" value="Genomic_DNA"/>
</dbReference>
<feature type="compositionally biased region" description="Low complexity" evidence="1">
    <location>
        <begin position="134"/>
        <end position="147"/>
    </location>
</feature>
<feature type="compositionally biased region" description="Low complexity" evidence="1">
    <location>
        <begin position="31"/>
        <end position="51"/>
    </location>
</feature>
<gene>
    <name evidence="3" type="ORF">BDN70DRAFT_884988</name>
</gene>
<feature type="compositionally biased region" description="Polar residues" evidence="1">
    <location>
        <begin position="81"/>
        <end position="90"/>
    </location>
</feature>
<keyword evidence="4" id="KW-1185">Reference proteome</keyword>
<feature type="compositionally biased region" description="Polar residues" evidence="1">
    <location>
        <begin position="150"/>
        <end position="164"/>
    </location>
</feature>
<accession>A0A9P6CUX6</accession>
<reference evidence="3" key="1">
    <citation type="submission" date="2020-11" db="EMBL/GenBank/DDBJ databases">
        <authorList>
            <consortium name="DOE Joint Genome Institute"/>
            <person name="Ahrendt S."/>
            <person name="Riley R."/>
            <person name="Andreopoulos W."/>
            <person name="Labutti K."/>
            <person name="Pangilinan J."/>
            <person name="Ruiz-Duenas F.J."/>
            <person name="Barrasa J.M."/>
            <person name="Sanchez-Garcia M."/>
            <person name="Camarero S."/>
            <person name="Miyauchi S."/>
            <person name="Serrano A."/>
            <person name="Linde D."/>
            <person name="Babiker R."/>
            <person name="Drula E."/>
            <person name="Ayuso-Fernandez I."/>
            <person name="Pacheco R."/>
            <person name="Padilla G."/>
            <person name="Ferreira P."/>
            <person name="Barriuso J."/>
            <person name="Kellner H."/>
            <person name="Castanera R."/>
            <person name="Alfaro M."/>
            <person name="Ramirez L."/>
            <person name="Pisabarro A.G."/>
            <person name="Kuo A."/>
            <person name="Tritt A."/>
            <person name="Lipzen A."/>
            <person name="He G."/>
            <person name="Yan M."/>
            <person name="Ng V."/>
            <person name="Cullen D."/>
            <person name="Martin F."/>
            <person name="Rosso M.-N."/>
            <person name="Henrissat B."/>
            <person name="Hibbett D."/>
            <person name="Martinez A.T."/>
            <person name="Grigoriev I.V."/>
        </authorList>
    </citation>
    <scope>NUCLEOTIDE SEQUENCE</scope>
    <source>
        <strain evidence="3">CIRM-BRFM 674</strain>
    </source>
</reference>
<feature type="region of interest" description="Disordered" evidence="1">
    <location>
        <begin position="134"/>
        <end position="164"/>
    </location>
</feature>
<sequence length="489" mass="53229">MNQDLYSVDEEASLLRLPPLPGRIGFAAISTAASSTSSSSRTSPLPSTSSAIPPPPPPQKLTAAMPHSLISPSHEPPPVVGSTQPCSNSPREILTEPEQINWTNLTPEDKGVFFSWLDEFFVNFTPPTSIRSAAVGSLGSSSQSHGLPNLSGTSRLGIPTSSGPAGNQSTPFIFSHPLPTTYGSGALDLAHYFAPTTPWLTAWYNPAEGPSIPPPLVGDTNHTYTSSWISRGPNKITHIGICFSDLSLFWGTVAFSITGVDSSIVHRHAVFLPPPRALGWRDLLNAHETYGNTVALYAESFLGSGQYCARGECWDLATEALKYFLDFDYVPIPVPSISRTHGHLIFEGMATNSGQTMVGRWRGGDNRIRRGDIAEWRKVKLRMKDAPPGNCFTLGDPDHTSIIVTDCIPNAAPMDGQSMLPTNLGVLVVVEQSIDQPPARKEYDLRYFEEGEMWIYRPIGMQVYLGVSALTAEPPPGLRGLQHLRMRYY</sequence>
<dbReference type="Pfam" id="PF25459">
    <property type="entry name" value="AIM3_BBC1_C"/>
    <property type="match status" value="1"/>
</dbReference>